<reference evidence="2" key="1">
    <citation type="journal article" date="2014" name="Int. J. Syst. Evol. Microbiol.">
        <title>Complete genome sequence of Corynebacterium casei LMG S-19264T (=DSM 44701T), isolated from a smear-ripened cheese.</title>
        <authorList>
            <consortium name="US DOE Joint Genome Institute (JGI-PGF)"/>
            <person name="Walter F."/>
            <person name="Albersmeier A."/>
            <person name="Kalinowski J."/>
            <person name="Ruckert C."/>
        </authorList>
    </citation>
    <scope>NUCLEOTIDE SEQUENCE</scope>
    <source>
        <strain evidence="2">CGMCC 1.10998</strain>
    </source>
</reference>
<name>A0A916XBH2_9BURK</name>
<accession>A0A916XBH2</accession>
<dbReference type="SUPFAM" id="SSF52151">
    <property type="entry name" value="FabD/lysophospholipase-like"/>
    <property type="match status" value="1"/>
</dbReference>
<gene>
    <name evidence="2" type="primary">mdcH</name>
    <name evidence="2" type="ORF">GCM10011396_03080</name>
</gene>
<dbReference type="InterPro" id="IPR016035">
    <property type="entry name" value="Acyl_Trfase/lysoPLipase"/>
</dbReference>
<dbReference type="Proteomes" id="UP000637423">
    <property type="component" value="Unassembled WGS sequence"/>
</dbReference>
<evidence type="ECO:0000313" key="3">
    <source>
        <dbReference type="Proteomes" id="UP000637423"/>
    </source>
</evidence>
<dbReference type="InterPro" id="IPR001227">
    <property type="entry name" value="Ac_transferase_dom_sf"/>
</dbReference>
<dbReference type="PANTHER" id="PTHR42681:SF6">
    <property type="entry name" value="BLL0263 PROTEIN"/>
    <property type="match status" value="1"/>
</dbReference>
<dbReference type="InterPro" id="IPR014043">
    <property type="entry name" value="Acyl_transferase_dom"/>
</dbReference>
<dbReference type="InterPro" id="IPR050858">
    <property type="entry name" value="Mal-CoA-ACP_Trans/PKS_FabD"/>
</dbReference>
<proteinExistence type="predicted"/>
<dbReference type="AlphaFoldDB" id="A0A916XBH2"/>
<evidence type="ECO:0000313" key="2">
    <source>
        <dbReference type="EMBL" id="GGC59603.1"/>
    </source>
</evidence>
<dbReference type="EMBL" id="BMED01000001">
    <property type="protein sequence ID" value="GGC59603.1"/>
    <property type="molecule type" value="Genomic_DNA"/>
</dbReference>
<sequence length="309" mass="33277">MSRLAILCPGQGAQYPLMFELARQDEQARSLLQEWDLQQYLDLPLQEILADDKLIFQNTYAQPLIVAASLAAWSALKNKLPAPRLVMGYSVGELSAYAVAGSLSVNDALALATVRAKLMDNARAQTGAQHMLSVGGLAFGSLAETLQRHGLYVAIIVGDASFIIGGLTASIMQAIPDFHELGAETSLIPVEIASHTPLMQAAVPGFQKELEARVFGDPGIPVMSGIGAELTFRQDAAKTQLLRQLTETIRWADCMDSCAEQGITVALELGPGAALSSMLQKRHPGIACRSVRDFRSLAGLLAWVDRFYP</sequence>
<organism evidence="2 3">
    <name type="scientific">Undibacterium terreum</name>
    <dbReference type="NCBI Taxonomy" id="1224302"/>
    <lineage>
        <taxon>Bacteria</taxon>
        <taxon>Pseudomonadati</taxon>
        <taxon>Pseudomonadota</taxon>
        <taxon>Betaproteobacteria</taxon>
        <taxon>Burkholderiales</taxon>
        <taxon>Oxalobacteraceae</taxon>
        <taxon>Undibacterium</taxon>
    </lineage>
</organism>
<reference evidence="2" key="2">
    <citation type="submission" date="2020-09" db="EMBL/GenBank/DDBJ databases">
        <authorList>
            <person name="Sun Q."/>
            <person name="Zhou Y."/>
        </authorList>
    </citation>
    <scope>NUCLEOTIDE SEQUENCE</scope>
    <source>
        <strain evidence="2">CGMCC 1.10998</strain>
    </source>
</reference>
<dbReference type="Pfam" id="PF00698">
    <property type="entry name" value="Acyl_transf_1"/>
    <property type="match status" value="1"/>
</dbReference>
<keyword evidence="3" id="KW-1185">Reference proteome</keyword>
<comment type="caution">
    <text evidence="2">The sequence shown here is derived from an EMBL/GenBank/DDBJ whole genome shotgun (WGS) entry which is preliminary data.</text>
</comment>
<dbReference type="GO" id="GO:0004314">
    <property type="term" value="F:[acyl-carrier-protein] S-malonyltransferase activity"/>
    <property type="evidence" value="ECO:0007669"/>
    <property type="project" value="TreeGrafter"/>
</dbReference>
<feature type="domain" description="Malonyl-CoA:ACP transacylase (MAT)" evidence="1">
    <location>
        <begin position="7"/>
        <end position="294"/>
    </location>
</feature>
<dbReference type="Gene3D" id="3.40.366.10">
    <property type="entry name" value="Malonyl-Coenzyme A Acyl Carrier Protein, domain 2"/>
    <property type="match status" value="1"/>
</dbReference>
<protein>
    <submittedName>
        <fullName evidence="2">Malonate decarboxylase subunit epsilon</fullName>
    </submittedName>
</protein>
<dbReference type="GO" id="GO:0005829">
    <property type="term" value="C:cytosol"/>
    <property type="evidence" value="ECO:0007669"/>
    <property type="project" value="TreeGrafter"/>
</dbReference>
<dbReference type="SMART" id="SM00827">
    <property type="entry name" value="PKS_AT"/>
    <property type="match status" value="1"/>
</dbReference>
<dbReference type="PANTHER" id="PTHR42681">
    <property type="entry name" value="MALONYL-COA-ACYL CARRIER PROTEIN TRANSACYLASE, MITOCHONDRIAL"/>
    <property type="match status" value="1"/>
</dbReference>
<dbReference type="GO" id="GO:0006633">
    <property type="term" value="P:fatty acid biosynthetic process"/>
    <property type="evidence" value="ECO:0007669"/>
    <property type="project" value="TreeGrafter"/>
</dbReference>
<evidence type="ECO:0000259" key="1">
    <source>
        <dbReference type="SMART" id="SM00827"/>
    </source>
</evidence>
<dbReference type="Gene3D" id="3.30.70.250">
    <property type="entry name" value="Malonyl-CoA ACP transacylase, ACP-binding"/>
    <property type="match status" value="1"/>
</dbReference>